<proteinExistence type="predicted"/>
<dbReference type="VEuPathDB" id="MicrosporidiaDB:HERIO_297"/>
<protein>
    <submittedName>
        <fullName evidence="2">Uncharacterized protein</fullName>
    </submittedName>
</protein>
<name>A0A1X0QHE3_9MICR</name>
<dbReference type="EMBL" id="LTAI01000272">
    <property type="protein sequence ID" value="ORD99188.1"/>
    <property type="molecule type" value="Genomic_DNA"/>
</dbReference>
<sequence>MFFQIINTINLDENFKELTNQLKEIENKEKTALNNINVLYNTTERLLKNYNWVYQQFKDVFIYNKIGLAKSLNMIELKSINKEFYYFIIENTHGMNQIHQLNEFIENYDTHVMSISSSSEFKYRFYVMFRRFGSRLINLKKTIEDFIENN</sequence>
<gene>
    <name evidence="2" type="ORF">A0H76_1259</name>
</gene>
<dbReference type="VEuPathDB" id="MicrosporidiaDB:A0H76_1259"/>
<feature type="coiled-coil region" evidence="1">
    <location>
        <begin position="8"/>
        <end position="35"/>
    </location>
</feature>
<dbReference type="Proteomes" id="UP000192501">
    <property type="component" value="Unassembled WGS sequence"/>
</dbReference>
<accession>A0A1X0QHE3</accession>
<evidence type="ECO:0000313" key="3">
    <source>
        <dbReference type="Proteomes" id="UP000192501"/>
    </source>
</evidence>
<dbReference type="AlphaFoldDB" id="A0A1X0QHE3"/>
<keyword evidence="1" id="KW-0175">Coiled coil</keyword>
<dbReference type="VEuPathDB" id="MicrosporidiaDB:HERIO_296"/>
<reference evidence="2 3" key="1">
    <citation type="journal article" date="2017" name="Environ. Microbiol.">
        <title>Decay of the glycolytic pathway and adaptation to intranuclear parasitism within Enterocytozoonidae microsporidia.</title>
        <authorList>
            <person name="Wiredu Boakye D."/>
            <person name="Jaroenlak P."/>
            <person name="Prachumwat A."/>
            <person name="Williams T.A."/>
            <person name="Bateman K.S."/>
            <person name="Itsathitphaisarn O."/>
            <person name="Sritunyalucksana K."/>
            <person name="Paszkiewicz K.H."/>
            <person name="Moore K.A."/>
            <person name="Stentiford G.D."/>
            <person name="Williams B.A."/>
        </authorList>
    </citation>
    <scope>NUCLEOTIDE SEQUENCE [LARGE SCALE GENOMIC DNA]</scope>
    <source>
        <strain evidence="3">canceri</strain>
    </source>
</reference>
<organism evidence="2 3">
    <name type="scientific">Hepatospora eriocheir</name>
    <dbReference type="NCBI Taxonomy" id="1081669"/>
    <lineage>
        <taxon>Eukaryota</taxon>
        <taxon>Fungi</taxon>
        <taxon>Fungi incertae sedis</taxon>
        <taxon>Microsporidia</taxon>
        <taxon>Hepatosporidae</taxon>
        <taxon>Hepatospora</taxon>
    </lineage>
</organism>
<comment type="caution">
    <text evidence="2">The sequence shown here is derived from an EMBL/GenBank/DDBJ whole genome shotgun (WGS) entry which is preliminary data.</text>
</comment>
<evidence type="ECO:0000256" key="1">
    <source>
        <dbReference type="SAM" id="Coils"/>
    </source>
</evidence>
<evidence type="ECO:0000313" key="2">
    <source>
        <dbReference type="EMBL" id="ORD99188.1"/>
    </source>
</evidence>